<protein>
    <recommendedName>
        <fullName evidence="4">PAS domain-containing protein</fullName>
    </recommendedName>
</protein>
<reference evidence="3" key="1">
    <citation type="journal article" date="2018" name="Nat. Microbiol.">
        <title>Leveraging single-cell genomics to expand the fungal tree of life.</title>
        <authorList>
            <person name="Ahrendt S.R."/>
            <person name="Quandt C.A."/>
            <person name="Ciobanu D."/>
            <person name="Clum A."/>
            <person name="Salamov A."/>
            <person name="Andreopoulos B."/>
            <person name="Cheng J.F."/>
            <person name="Woyke T."/>
            <person name="Pelin A."/>
            <person name="Henrissat B."/>
            <person name="Reynolds N.K."/>
            <person name="Benny G.L."/>
            <person name="Smith M.E."/>
            <person name="James T.Y."/>
            <person name="Grigoriev I.V."/>
        </authorList>
    </citation>
    <scope>NUCLEOTIDE SEQUENCE [LARGE SCALE GENOMIC DNA]</scope>
</reference>
<gene>
    <name evidence="2" type="ORF">BDK51DRAFT_26699</name>
</gene>
<evidence type="ECO:0000313" key="3">
    <source>
        <dbReference type="Proteomes" id="UP000269721"/>
    </source>
</evidence>
<dbReference type="Proteomes" id="UP000269721">
    <property type="component" value="Unassembled WGS sequence"/>
</dbReference>
<dbReference type="NCBIfam" id="TIGR00229">
    <property type="entry name" value="sensory_box"/>
    <property type="match status" value="1"/>
</dbReference>
<feature type="compositionally biased region" description="Polar residues" evidence="1">
    <location>
        <begin position="1"/>
        <end position="10"/>
    </location>
</feature>
<keyword evidence="3" id="KW-1185">Reference proteome</keyword>
<sequence length="287" mass="31202">MPALASSQRSPKLPTPDRESSTSDIATNSGLRQELARFRLSDATAPSPSAPFPPSADLVQWPSSVARFPAESLHSFSFSPSATSSAEAKSFSTRRSVIKRSVELIRSLFAHGRAASALTDAHAPPPSVKTADIGPRPIAVHALRSPLRFAPDQRASLTTDAEFNVLMANDIACATLGCSQLDLIGRSALSLLSFPYRDKHRKMLQLRGSAHSEAVLVCGSVVRVQRKDATNFPASLWLKEKSFEGQIVYLWVFEEVKETNVSVLVTHQGGLINATLSFEELYGYHRS</sequence>
<dbReference type="InterPro" id="IPR035965">
    <property type="entry name" value="PAS-like_dom_sf"/>
</dbReference>
<proteinExistence type="predicted"/>
<evidence type="ECO:0000256" key="1">
    <source>
        <dbReference type="SAM" id="MobiDB-lite"/>
    </source>
</evidence>
<dbReference type="EMBL" id="KZ998398">
    <property type="protein sequence ID" value="RKO86195.1"/>
    <property type="molecule type" value="Genomic_DNA"/>
</dbReference>
<accession>A0A4P9W4L2</accession>
<dbReference type="Gene3D" id="3.30.450.20">
    <property type="entry name" value="PAS domain"/>
    <property type="match status" value="1"/>
</dbReference>
<name>A0A4P9W4L2_9FUNG</name>
<dbReference type="OrthoDB" id="10252171at2759"/>
<dbReference type="SUPFAM" id="SSF55785">
    <property type="entry name" value="PYP-like sensor domain (PAS domain)"/>
    <property type="match status" value="1"/>
</dbReference>
<evidence type="ECO:0000313" key="2">
    <source>
        <dbReference type="EMBL" id="RKO86195.1"/>
    </source>
</evidence>
<organism evidence="2 3">
    <name type="scientific">Blyttiomyces helicus</name>
    <dbReference type="NCBI Taxonomy" id="388810"/>
    <lineage>
        <taxon>Eukaryota</taxon>
        <taxon>Fungi</taxon>
        <taxon>Fungi incertae sedis</taxon>
        <taxon>Chytridiomycota</taxon>
        <taxon>Chytridiomycota incertae sedis</taxon>
        <taxon>Chytridiomycetes</taxon>
        <taxon>Chytridiomycetes incertae sedis</taxon>
        <taxon>Blyttiomyces</taxon>
    </lineage>
</organism>
<dbReference type="InterPro" id="IPR000014">
    <property type="entry name" value="PAS"/>
</dbReference>
<evidence type="ECO:0008006" key="4">
    <source>
        <dbReference type="Google" id="ProtNLM"/>
    </source>
</evidence>
<dbReference type="CDD" id="cd00130">
    <property type="entry name" value="PAS"/>
    <property type="match status" value="1"/>
</dbReference>
<feature type="region of interest" description="Disordered" evidence="1">
    <location>
        <begin position="1"/>
        <end position="29"/>
    </location>
</feature>
<dbReference type="AlphaFoldDB" id="A0A4P9W4L2"/>